<organism evidence="2">
    <name type="scientific">Cacopsylla melanoneura</name>
    <dbReference type="NCBI Taxonomy" id="428564"/>
    <lineage>
        <taxon>Eukaryota</taxon>
        <taxon>Metazoa</taxon>
        <taxon>Ecdysozoa</taxon>
        <taxon>Arthropoda</taxon>
        <taxon>Hexapoda</taxon>
        <taxon>Insecta</taxon>
        <taxon>Pterygota</taxon>
        <taxon>Neoptera</taxon>
        <taxon>Paraneoptera</taxon>
        <taxon>Hemiptera</taxon>
        <taxon>Sternorrhyncha</taxon>
        <taxon>Psylloidea</taxon>
        <taxon>Psyllidae</taxon>
        <taxon>Psyllinae</taxon>
        <taxon>Cacopsylla</taxon>
    </lineage>
</organism>
<name>A0A8D8T1D9_9HEMI</name>
<feature type="region of interest" description="Disordered" evidence="1">
    <location>
        <begin position="1"/>
        <end position="36"/>
    </location>
</feature>
<proteinExistence type="predicted"/>
<evidence type="ECO:0000313" key="2">
    <source>
        <dbReference type="EMBL" id="CAG6676167.1"/>
    </source>
</evidence>
<sequence>MQVSSGTPKLAPSISICSRNESKLKKPNKSMSPTVSFPSNKISCSISSTRSSIPPKKIDAAHSNMLHHHARVENPIINEEKLRKWKQRNYSNHFREGFSDQQSLQVVQSKGNVKNQSNLGPSFLSITFKEPITDPMKHKVSCRKVGQKPYTYKPPLILSQPEYFPTDKSSEGKSLEQIKHINKKYSIVVNKNYKSKPSSESTKLKLNPLTLCNEDKLCRELGKQVRPLKKIHQLVNSKGANRNNLRQLANGRNDKSCTSRSEMTTHKIFKHPTTHDDKSIVDSNKLQLINCKCTNEDNSCKDMHNNQYYPICFGQSSSFSTKENVCLAPKACCCMCKDSNCSTQVDQSDINKILNRIGKYTNNTSCLLHDIVEYRQKNYCETHHSSPKHSQSKPSHQTYILDERLFPVHIENDNANTHSNKDKVHTCPSFNNAKQGIFSKPLVTLKQTQNIPHSVRFDPKLNFSNKPMPNKTKEIIYYHHRQSLAPTNSLALKHQKGVMGF</sequence>
<accession>A0A8D8T1D9</accession>
<protein>
    <submittedName>
        <fullName evidence="2">Uncharacterized protein</fullName>
    </submittedName>
</protein>
<dbReference type="AlphaFoldDB" id="A0A8D8T1D9"/>
<dbReference type="EMBL" id="HBUF01238829">
    <property type="protein sequence ID" value="CAG6676167.1"/>
    <property type="molecule type" value="Transcribed_RNA"/>
</dbReference>
<reference evidence="2" key="1">
    <citation type="submission" date="2021-05" db="EMBL/GenBank/DDBJ databases">
        <authorList>
            <person name="Alioto T."/>
            <person name="Alioto T."/>
            <person name="Gomez Garrido J."/>
        </authorList>
    </citation>
    <scope>NUCLEOTIDE SEQUENCE</scope>
</reference>
<evidence type="ECO:0000256" key="1">
    <source>
        <dbReference type="SAM" id="MobiDB-lite"/>
    </source>
</evidence>